<feature type="compositionally biased region" description="Polar residues" evidence="1">
    <location>
        <begin position="67"/>
        <end position="82"/>
    </location>
</feature>
<feature type="compositionally biased region" description="Polar residues" evidence="1">
    <location>
        <begin position="261"/>
        <end position="272"/>
    </location>
</feature>
<protein>
    <submittedName>
        <fullName evidence="2">Uncharacterized protein</fullName>
    </submittedName>
</protein>
<evidence type="ECO:0000313" key="2">
    <source>
        <dbReference type="EMBL" id="OQR75707.1"/>
    </source>
</evidence>
<dbReference type="AlphaFoldDB" id="A0A1V9XQD0"/>
<keyword evidence="3" id="KW-1185">Reference proteome</keyword>
<gene>
    <name evidence="2" type="ORF">BIW11_03208</name>
</gene>
<feature type="compositionally biased region" description="Basic and acidic residues" evidence="1">
    <location>
        <begin position="56"/>
        <end position="66"/>
    </location>
</feature>
<evidence type="ECO:0000313" key="3">
    <source>
        <dbReference type="Proteomes" id="UP000192247"/>
    </source>
</evidence>
<reference evidence="2 3" key="1">
    <citation type="journal article" date="2017" name="Gigascience">
        <title>Draft genome of the honey bee ectoparasitic mite, Tropilaelaps mercedesae, is shaped by the parasitic life history.</title>
        <authorList>
            <person name="Dong X."/>
            <person name="Armstrong S.D."/>
            <person name="Xia D."/>
            <person name="Makepeace B.L."/>
            <person name="Darby A.C."/>
            <person name="Kadowaki T."/>
        </authorList>
    </citation>
    <scope>NUCLEOTIDE SEQUENCE [LARGE SCALE GENOMIC DNA]</scope>
    <source>
        <strain evidence="2">Wuxi-XJTLU</strain>
    </source>
</reference>
<feature type="region of interest" description="Disordered" evidence="1">
    <location>
        <begin position="1"/>
        <end position="25"/>
    </location>
</feature>
<dbReference type="Proteomes" id="UP000192247">
    <property type="component" value="Unassembled WGS sequence"/>
</dbReference>
<accession>A0A1V9XQD0</accession>
<feature type="region of interest" description="Disordered" evidence="1">
    <location>
        <begin position="253"/>
        <end position="272"/>
    </location>
</feature>
<organism evidence="2 3">
    <name type="scientific">Tropilaelaps mercedesae</name>
    <dbReference type="NCBI Taxonomy" id="418985"/>
    <lineage>
        <taxon>Eukaryota</taxon>
        <taxon>Metazoa</taxon>
        <taxon>Ecdysozoa</taxon>
        <taxon>Arthropoda</taxon>
        <taxon>Chelicerata</taxon>
        <taxon>Arachnida</taxon>
        <taxon>Acari</taxon>
        <taxon>Parasitiformes</taxon>
        <taxon>Mesostigmata</taxon>
        <taxon>Gamasina</taxon>
        <taxon>Dermanyssoidea</taxon>
        <taxon>Laelapidae</taxon>
        <taxon>Tropilaelaps</taxon>
    </lineage>
</organism>
<sequence>MNEYSSEAGRDADPGGASAADILQPRRSERFRQSINFSSFIRWNTTISIEAHDHPSTTLELSHRENPSSLGSHTGTRPQSMSSYFSHTLTSNAISPQASAFRQATVEKLTPVYRILSPAKRGETDGIWLAATHRSRSGCCWPDHPCRQLLLANATRFLGVIFAVGGYQTRPTFFSIRRTTPRQCLRVAERVKLPISVAECRYRSESNYQQTTSLIEDFCYRRLSTKYPLPHSRLSTVSSLTYFAAVGFASGREAPRRTSTRRQGSPGRTRNN</sequence>
<proteinExistence type="predicted"/>
<dbReference type="InParanoid" id="A0A1V9XQD0"/>
<feature type="region of interest" description="Disordered" evidence="1">
    <location>
        <begin position="56"/>
        <end position="82"/>
    </location>
</feature>
<name>A0A1V9XQD0_9ACAR</name>
<dbReference type="EMBL" id="MNPL01005942">
    <property type="protein sequence ID" value="OQR75707.1"/>
    <property type="molecule type" value="Genomic_DNA"/>
</dbReference>
<comment type="caution">
    <text evidence="2">The sequence shown here is derived from an EMBL/GenBank/DDBJ whole genome shotgun (WGS) entry which is preliminary data.</text>
</comment>
<evidence type="ECO:0000256" key="1">
    <source>
        <dbReference type="SAM" id="MobiDB-lite"/>
    </source>
</evidence>